<sequence>MNRSAILFLFVLLMTGLAVGVYASLASFPAAVPTALQGSRNLVLLGETAAFMLMLFVLGFLAFAISNGVASAGSVCALVLGLAASGYGIFYLVSTPGLIF</sequence>
<name>A0A149TNT7_9PROT</name>
<comment type="caution">
    <text evidence="2">The sequence shown here is derived from an EMBL/GenBank/DDBJ whole genome shotgun (WGS) entry which is preliminary data.</text>
</comment>
<dbReference type="OrthoDB" id="9968984at2"/>
<dbReference type="EMBL" id="LHZR01000031">
    <property type="protein sequence ID" value="KXV51482.1"/>
    <property type="molecule type" value="Genomic_DNA"/>
</dbReference>
<dbReference type="AlphaFoldDB" id="A0A149TNT7"/>
<dbReference type="PATRIC" id="fig|318683.6.peg.684"/>
<evidence type="ECO:0000256" key="1">
    <source>
        <dbReference type="SAM" id="Phobius"/>
    </source>
</evidence>
<reference evidence="2 3" key="1">
    <citation type="submission" date="2015-06" db="EMBL/GenBank/DDBJ databases">
        <title>Improved classification and identification of acetic acid bacteria using matrix-assisted laser desorption/ionization time-of-flight mass spectrometry; Gluconobacter nephelii and Gluconobacter uchimurae are later heterotypic synonyms of Gluconobacter japonicus and Gluconobacter oxydans, respectively.</title>
        <authorList>
            <person name="Li L."/>
            <person name="Cleenwerck I."/>
            <person name="De Vuyst L."/>
            <person name="Vandamme P."/>
        </authorList>
    </citation>
    <scope>NUCLEOTIDE SEQUENCE [LARGE SCALE GENOMIC DNA]</scope>
    <source>
        <strain evidence="2 3">LMG 1768</strain>
    </source>
</reference>
<accession>A0A149TNT7</accession>
<dbReference type="RefSeq" id="WP_062105575.1">
    <property type="nucleotide sequence ID" value="NZ_LHZR01000031.1"/>
</dbReference>
<feature type="transmembrane region" description="Helical" evidence="1">
    <location>
        <begin position="72"/>
        <end position="93"/>
    </location>
</feature>
<feature type="transmembrane region" description="Helical" evidence="1">
    <location>
        <begin position="42"/>
        <end position="65"/>
    </location>
</feature>
<keyword evidence="1" id="KW-0472">Membrane</keyword>
<proteinExistence type="predicted"/>
<protein>
    <submittedName>
        <fullName evidence="2">Uncharacterized protein</fullName>
    </submittedName>
</protein>
<organism evidence="2 3">
    <name type="scientific">Gluconobacter albidus</name>
    <dbReference type="NCBI Taxonomy" id="318683"/>
    <lineage>
        <taxon>Bacteria</taxon>
        <taxon>Pseudomonadati</taxon>
        <taxon>Pseudomonadota</taxon>
        <taxon>Alphaproteobacteria</taxon>
        <taxon>Acetobacterales</taxon>
        <taxon>Acetobacteraceae</taxon>
        <taxon>Gluconobacter</taxon>
    </lineage>
</organism>
<dbReference type="Proteomes" id="UP000075636">
    <property type="component" value="Unassembled WGS sequence"/>
</dbReference>
<keyword evidence="1" id="KW-1133">Transmembrane helix</keyword>
<evidence type="ECO:0000313" key="3">
    <source>
        <dbReference type="Proteomes" id="UP000075636"/>
    </source>
</evidence>
<gene>
    <name evidence="2" type="ORF">AD945_00230</name>
</gene>
<evidence type="ECO:0000313" key="2">
    <source>
        <dbReference type="EMBL" id="KXV51482.1"/>
    </source>
</evidence>
<keyword evidence="1" id="KW-0812">Transmembrane</keyword>